<evidence type="ECO:0000313" key="2">
    <source>
        <dbReference type="Proteomes" id="UP000657918"/>
    </source>
</evidence>
<name>A0A835K186_9ROSI</name>
<reference evidence="1 2" key="1">
    <citation type="submission" date="2020-10" db="EMBL/GenBank/DDBJ databases">
        <title>Plant Genome Project.</title>
        <authorList>
            <person name="Zhang R.-G."/>
        </authorList>
    </citation>
    <scope>NUCLEOTIDE SEQUENCE [LARGE SCALE GENOMIC DNA]</scope>
    <source>
        <strain evidence="1">FAFU-HL-1</strain>
        <tissue evidence="1">Leaf</tissue>
    </source>
</reference>
<comment type="caution">
    <text evidence="1">The sequence shown here is derived from an EMBL/GenBank/DDBJ whole genome shotgun (WGS) entry which is preliminary data.</text>
</comment>
<evidence type="ECO:0000313" key="1">
    <source>
        <dbReference type="EMBL" id="KAF9680184.1"/>
    </source>
</evidence>
<dbReference type="Proteomes" id="UP000657918">
    <property type="component" value="Unassembled WGS sequence"/>
</dbReference>
<accession>A0A835K186</accession>
<gene>
    <name evidence="1" type="ORF">SADUNF_Sadunf06G0094800</name>
</gene>
<organism evidence="1 2">
    <name type="scientific">Salix dunnii</name>
    <dbReference type="NCBI Taxonomy" id="1413687"/>
    <lineage>
        <taxon>Eukaryota</taxon>
        <taxon>Viridiplantae</taxon>
        <taxon>Streptophyta</taxon>
        <taxon>Embryophyta</taxon>
        <taxon>Tracheophyta</taxon>
        <taxon>Spermatophyta</taxon>
        <taxon>Magnoliopsida</taxon>
        <taxon>eudicotyledons</taxon>
        <taxon>Gunneridae</taxon>
        <taxon>Pentapetalae</taxon>
        <taxon>rosids</taxon>
        <taxon>fabids</taxon>
        <taxon>Malpighiales</taxon>
        <taxon>Salicaceae</taxon>
        <taxon>Saliceae</taxon>
        <taxon>Salix</taxon>
    </lineage>
</organism>
<proteinExistence type="predicted"/>
<dbReference type="AlphaFoldDB" id="A0A835K186"/>
<dbReference type="EMBL" id="JADGMS010000006">
    <property type="protein sequence ID" value="KAF9680184.1"/>
    <property type="molecule type" value="Genomic_DNA"/>
</dbReference>
<keyword evidence="2" id="KW-1185">Reference proteome</keyword>
<sequence>MISEQMKATEFYDAMNRVMELHDVEHDMGRAITIIFGFVKDRIQEQKIAGEKSNDFPHVLLEYEEKGREGPRKIS</sequence>
<protein>
    <submittedName>
        <fullName evidence="1">Uncharacterized protein</fullName>
    </submittedName>
</protein>